<organism evidence="2 3">
    <name type="scientific">Actinotignum urinale</name>
    <dbReference type="NCBI Taxonomy" id="190146"/>
    <lineage>
        <taxon>Bacteria</taxon>
        <taxon>Bacillati</taxon>
        <taxon>Actinomycetota</taxon>
        <taxon>Actinomycetes</taxon>
        <taxon>Actinomycetales</taxon>
        <taxon>Actinomycetaceae</taxon>
        <taxon>Actinotignum</taxon>
    </lineage>
</organism>
<comment type="caution">
    <text evidence="2">The sequence shown here is derived from an EMBL/GenBank/DDBJ whole genome shotgun (WGS) entry which is preliminary data.</text>
</comment>
<evidence type="ECO:0000313" key="3">
    <source>
        <dbReference type="Proteomes" id="UP001275049"/>
    </source>
</evidence>
<reference evidence="2 3" key="1">
    <citation type="submission" date="2023-10" db="EMBL/GenBank/DDBJ databases">
        <title>Whole Genome based description of the genera Actinobaculum and Actinotignum reveals a complex phylogenetic relationship within the species included in the genus Actinotignum.</title>
        <authorList>
            <person name="Jensen C.S."/>
            <person name="Dargis R."/>
            <person name="Kemp M."/>
            <person name="Christensen J.J."/>
        </authorList>
    </citation>
    <scope>NUCLEOTIDE SEQUENCE [LARGE SCALE GENOMIC DNA]</scope>
    <source>
        <strain evidence="2 3">SLA_B974</strain>
    </source>
</reference>
<name>A0ABU5G7V6_9ACTO</name>
<dbReference type="EMBL" id="JAWNGA010000004">
    <property type="protein sequence ID" value="MDY5132792.1"/>
    <property type="molecule type" value="Genomic_DNA"/>
</dbReference>
<dbReference type="Proteomes" id="UP001275049">
    <property type="component" value="Unassembled WGS sequence"/>
</dbReference>
<evidence type="ECO:0000313" key="2">
    <source>
        <dbReference type="EMBL" id="MDY5132792.1"/>
    </source>
</evidence>
<protein>
    <submittedName>
        <fullName evidence="2">Uncharacterized protein</fullName>
    </submittedName>
</protein>
<keyword evidence="3" id="KW-1185">Reference proteome</keyword>
<gene>
    <name evidence="2" type="ORF">R6G86_03395</name>
</gene>
<dbReference type="RefSeq" id="WP_022867117.1">
    <property type="nucleotide sequence ID" value="NZ_JAWNFT010000001.1"/>
</dbReference>
<accession>A0ABU5G7V6</accession>
<evidence type="ECO:0000256" key="1">
    <source>
        <dbReference type="SAM" id="MobiDB-lite"/>
    </source>
</evidence>
<proteinExistence type="predicted"/>
<sequence length="67" mass="7376">MALRLAFLKPSAPQHRDGKTRARTLIRNVPQHQRPRGTRATLLTKPALNAGAGNGPRLRVKKESVQA</sequence>
<feature type="region of interest" description="Disordered" evidence="1">
    <location>
        <begin position="47"/>
        <end position="67"/>
    </location>
</feature>